<dbReference type="SMART" id="SM00360">
    <property type="entry name" value="RRM"/>
    <property type="match status" value="2"/>
</dbReference>
<feature type="domain" description="RRM" evidence="4">
    <location>
        <begin position="192"/>
        <end position="265"/>
    </location>
</feature>
<feature type="compositionally biased region" description="Basic and acidic residues" evidence="3">
    <location>
        <begin position="93"/>
        <end position="119"/>
    </location>
</feature>
<dbReference type="InterPro" id="IPR012677">
    <property type="entry name" value="Nucleotide-bd_a/b_plait_sf"/>
</dbReference>
<dbReference type="EMBL" id="SBJO01000009">
    <property type="protein sequence ID" value="KAF9764779.1"/>
    <property type="molecule type" value="Genomic_DNA"/>
</dbReference>
<keyword evidence="6" id="KW-1185">Reference proteome</keyword>
<comment type="caution">
    <text evidence="5">The sequence shown here is derived from an EMBL/GenBank/DDBJ whole genome shotgun (WGS) entry which is preliminary data.</text>
</comment>
<accession>A0A9P6H3A8</accession>
<protein>
    <submittedName>
        <fullName evidence="5">Splicing factor</fullName>
    </submittedName>
</protein>
<dbReference type="OrthoDB" id="1099063at2759"/>
<dbReference type="Proteomes" id="UP000740883">
    <property type="component" value="Unassembled WGS sequence"/>
</dbReference>
<dbReference type="InterPro" id="IPR000504">
    <property type="entry name" value="RRM_dom"/>
</dbReference>
<evidence type="ECO:0000313" key="5">
    <source>
        <dbReference type="EMBL" id="KAF9764779.1"/>
    </source>
</evidence>
<name>A0A9P6H3A8_9MICR</name>
<organism evidence="5 6">
    <name type="scientific">Nosema granulosis</name>
    <dbReference type="NCBI Taxonomy" id="83296"/>
    <lineage>
        <taxon>Eukaryota</taxon>
        <taxon>Fungi</taxon>
        <taxon>Fungi incertae sedis</taxon>
        <taxon>Microsporidia</taxon>
        <taxon>Nosematidae</taxon>
        <taxon>Nosema</taxon>
    </lineage>
</organism>
<evidence type="ECO:0000256" key="2">
    <source>
        <dbReference type="PROSITE-ProRule" id="PRU00176"/>
    </source>
</evidence>
<dbReference type="Gene3D" id="3.30.70.330">
    <property type="match status" value="2"/>
</dbReference>
<dbReference type="GO" id="GO:0005634">
    <property type="term" value="C:nucleus"/>
    <property type="evidence" value="ECO:0007669"/>
    <property type="project" value="TreeGrafter"/>
</dbReference>
<dbReference type="PROSITE" id="PS50102">
    <property type="entry name" value="RRM"/>
    <property type="match status" value="2"/>
</dbReference>
<dbReference type="GO" id="GO:0003729">
    <property type="term" value="F:mRNA binding"/>
    <property type="evidence" value="ECO:0007669"/>
    <property type="project" value="TreeGrafter"/>
</dbReference>
<reference evidence="5 6" key="1">
    <citation type="journal article" date="2020" name="Genome Biol. Evol.">
        <title>Comparative genomics of strictly vertically transmitted, feminizing microsporidia endosymbionts of amphipod crustaceans.</title>
        <authorList>
            <person name="Cormier A."/>
            <person name="Chebbi M.A."/>
            <person name="Giraud I."/>
            <person name="Wattier R."/>
            <person name="Teixeira M."/>
            <person name="Gilbert C."/>
            <person name="Rigaud T."/>
            <person name="Cordaux R."/>
        </authorList>
    </citation>
    <scope>NUCLEOTIDE SEQUENCE [LARGE SCALE GENOMIC DNA]</scope>
    <source>
        <strain evidence="5 6">Ou3-Ou53</strain>
    </source>
</reference>
<feature type="region of interest" description="Disordered" evidence="3">
    <location>
        <begin position="265"/>
        <end position="294"/>
    </location>
</feature>
<dbReference type="CDD" id="cd00590">
    <property type="entry name" value="RRM_SF"/>
    <property type="match status" value="1"/>
</dbReference>
<dbReference type="PANTHER" id="PTHR23003">
    <property type="entry name" value="RNA RECOGNITION MOTIF RRM DOMAIN CONTAINING PROTEIN"/>
    <property type="match status" value="1"/>
</dbReference>
<sequence>MKVFIGKISPDMREEDVRRYFETFGEIFDFNFKGAFAFVEYRDENVARRVVDQRDHQIGDFSVITEESKGKKRSRYDSEDDYSRRPPAGGYDDFSRGRHEPVPPYEDHYDPYRRRDPYNDRAFPPPPAPYYDDRRAPDYYRGGYPPEPYPRDPRDECPHCSRCEVHGVPPRRMGGDFDRPKRPKRDHPNDVNKIVIESLPHNVVIEDVEDLVRKEGFEIVFSRLTVRGDSAIVELRDVEEKEKAMDKLQGKEINGTQISVRNFRTSVTSSGYEQNNNYNSERREEGNGGVDVYSGIDSVNVD</sequence>
<feature type="region of interest" description="Disordered" evidence="3">
    <location>
        <begin position="62"/>
        <end position="150"/>
    </location>
</feature>
<evidence type="ECO:0000313" key="6">
    <source>
        <dbReference type="Proteomes" id="UP000740883"/>
    </source>
</evidence>
<proteinExistence type="predicted"/>
<evidence type="ECO:0000259" key="4">
    <source>
        <dbReference type="PROSITE" id="PS50102"/>
    </source>
</evidence>
<keyword evidence="1 2" id="KW-0694">RNA-binding</keyword>
<evidence type="ECO:0000256" key="1">
    <source>
        <dbReference type="ARBA" id="ARBA00022884"/>
    </source>
</evidence>
<dbReference type="SUPFAM" id="SSF54928">
    <property type="entry name" value="RNA-binding domain, RBD"/>
    <property type="match status" value="2"/>
</dbReference>
<feature type="domain" description="RRM" evidence="4">
    <location>
        <begin position="1"/>
        <end position="72"/>
    </location>
</feature>
<dbReference type="Pfam" id="PF00076">
    <property type="entry name" value="RRM_1"/>
    <property type="match status" value="1"/>
</dbReference>
<dbReference type="InterPro" id="IPR050374">
    <property type="entry name" value="RRT5_SRSF_SR"/>
</dbReference>
<gene>
    <name evidence="5" type="ORF">NGRA_0290</name>
</gene>
<dbReference type="AlphaFoldDB" id="A0A9P6H3A8"/>
<evidence type="ECO:0000256" key="3">
    <source>
        <dbReference type="SAM" id="MobiDB-lite"/>
    </source>
</evidence>
<dbReference type="InterPro" id="IPR035979">
    <property type="entry name" value="RBD_domain_sf"/>
</dbReference>
<feature type="compositionally biased region" description="Basic and acidic residues" evidence="3">
    <location>
        <begin position="75"/>
        <end position="84"/>
    </location>
</feature>
<feature type="compositionally biased region" description="Polar residues" evidence="3">
    <location>
        <begin position="265"/>
        <end position="279"/>
    </location>
</feature>
<dbReference type="GO" id="GO:0005737">
    <property type="term" value="C:cytoplasm"/>
    <property type="evidence" value="ECO:0007669"/>
    <property type="project" value="TreeGrafter"/>
</dbReference>